<keyword evidence="2" id="KW-0520">NAD</keyword>
<organism evidence="6 7">
    <name type="scientific">Xylophilus rhododendri</name>
    <dbReference type="NCBI Taxonomy" id="2697032"/>
    <lineage>
        <taxon>Bacteria</taxon>
        <taxon>Pseudomonadati</taxon>
        <taxon>Pseudomonadota</taxon>
        <taxon>Betaproteobacteria</taxon>
        <taxon>Burkholderiales</taxon>
        <taxon>Xylophilus</taxon>
    </lineage>
</organism>
<protein>
    <submittedName>
        <fullName evidence="6">D-2-hydroxyacid dehydrogenase</fullName>
    </submittedName>
</protein>
<dbReference type="EMBL" id="CP047650">
    <property type="protein sequence ID" value="QHJ01520.1"/>
    <property type="molecule type" value="Genomic_DNA"/>
</dbReference>
<keyword evidence="7" id="KW-1185">Reference proteome</keyword>
<evidence type="ECO:0000256" key="2">
    <source>
        <dbReference type="ARBA" id="ARBA00023027"/>
    </source>
</evidence>
<dbReference type="SUPFAM" id="SSF52283">
    <property type="entry name" value="Formate/glycerate dehydrogenase catalytic domain-like"/>
    <property type="match status" value="1"/>
</dbReference>
<dbReference type="GO" id="GO:0051287">
    <property type="term" value="F:NAD binding"/>
    <property type="evidence" value="ECO:0007669"/>
    <property type="project" value="InterPro"/>
</dbReference>
<dbReference type="InterPro" id="IPR006140">
    <property type="entry name" value="D-isomer_DH_NAD-bd"/>
</dbReference>
<feature type="domain" description="D-isomer specific 2-hydroxyacid dehydrogenase NAD-binding" evidence="5">
    <location>
        <begin position="119"/>
        <end position="295"/>
    </location>
</feature>
<proteinExistence type="inferred from homology"/>
<dbReference type="InterPro" id="IPR036291">
    <property type="entry name" value="NAD(P)-bd_dom_sf"/>
</dbReference>
<evidence type="ECO:0000313" key="6">
    <source>
        <dbReference type="EMBL" id="QHJ01520.1"/>
    </source>
</evidence>
<dbReference type="Pfam" id="PF00389">
    <property type="entry name" value="2-Hacid_dh"/>
    <property type="match status" value="1"/>
</dbReference>
<evidence type="ECO:0000256" key="1">
    <source>
        <dbReference type="ARBA" id="ARBA00023002"/>
    </source>
</evidence>
<evidence type="ECO:0000259" key="4">
    <source>
        <dbReference type="Pfam" id="PF00389"/>
    </source>
</evidence>
<dbReference type="GO" id="GO:0016616">
    <property type="term" value="F:oxidoreductase activity, acting on the CH-OH group of donors, NAD or NADP as acceptor"/>
    <property type="evidence" value="ECO:0007669"/>
    <property type="project" value="InterPro"/>
</dbReference>
<evidence type="ECO:0000259" key="5">
    <source>
        <dbReference type="Pfam" id="PF02826"/>
    </source>
</evidence>
<sequence>MNEGAPLRILMSAKAQALHGEAVAQVLQGRPHQLVLPGGGDVDIAFVTREVTGLSTKHQVLPATQAFYDSLRAAPSLRWVQLHSAGADRPVFVELKARGVDIATASGANAEVVAQSAVAGLLALARRFPQLMAAQQERRWAPLMGGALPRDLNGQHATIVGWGPIGQHVGRLLTAFGLRISVVRSSASAPGAEPAAVAFESLKELLPATDWLVLACPLSERTRGLVDAEALALLPASAHLVNVARGEIVDEAALIEALQQQRLAGAFLDVFHQEPLPAESPLWSLPNVIATPHSAGFSDGNAARVAAMFLENLGRWAAGEPLLRLAA</sequence>
<dbReference type="Proteomes" id="UP000464787">
    <property type="component" value="Chromosome"/>
</dbReference>
<reference evidence="6 7" key="1">
    <citation type="submission" date="2020-01" db="EMBL/GenBank/DDBJ databases">
        <title>Genome sequencing of strain KACC 21265.</title>
        <authorList>
            <person name="Heo J."/>
            <person name="Kim S.-J."/>
            <person name="Kim J.-S."/>
            <person name="Hong S.-B."/>
            <person name="Kwon S.-W."/>
        </authorList>
    </citation>
    <scope>NUCLEOTIDE SEQUENCE [LARGE SCALE GENOMIC DNA]</scope>
    <source>
        <strain evidence="6 7">KACC 21265</strain>
    </source>
</reference>
<dbReference type="PANTHER" id="PTHR43333:SF1">
    <property type="entry name" value="D-ISOMER SPECIFIC 2-HYDROXYACID DEHYDROGENASE NAD-BINDING DOMAIN-CONTAINING PROTEIN"/>
    <property type="match status" value="1"/>
</dbReference>
<dbReference type="AlphaFoldDB" id="A0A857JEH0"/>
<gene>
    <name evidence="6" type="ORF">GT347_12610</name>
</gene>
<dbReference type="KEGG" id="xyk:GT347_12610"/>
<keyword evidence="1 3" id="KW-0560">Oxidoreductase</keyword>
<comment type="similarity">
    <text evidence="3">Belongs to the D-isomer specific 2-hydroxyacid dehydrogenase family.</text>
</comment>
<name>A0A857JEH0_9BURK</name>
<dbReference type="PANTHER" id="PTHR43333">
    <property type="entry name" value="2-HACID_DH_C DOMAIN-CONTAINING PROTEIN"/>
    <property type="match status" value="1"/>
</dbReference>
<dbReference type="Gene3D" id="3.40.50.720">
    <property type="entry name" value="NAD(P)-binding Rossmann-like Domain"/>
    <property type="match status" value="2"/>
</dbReference>
<dbReference type="SUPFAM" id="SSF51735">
    <property type="entry name" value="NAD(P)-binding Rossmann-fold domains"/>
    <property type="match status" value="1"/>
</dbReference>
<feature type="domain" description="D-isomer specific 2-hydroxyacid dehydrogenase catalytic" evidence="4">
    <location>
        <begin position="69"/>
        <end position="323"/>
    </location>
</feature>
<evidence type="ECO:0000313" key="7">
    <source>
        <dbReference type="Proteomes" id="UP000464787"/>
    </source>
</evidence>
<dbReference type="Pfam" id="PF02826">
    <property type="entry name" value="2-Hacid_dh_C"/>
    <property type="match status" value="1"/>
</dbReference>
<evidence type="ECO:0000256" key="3">
    <source>
        <dbReference type="RuleBase" id="RU003719"/>
    </source>
</evidence>
<dbReference type="CDD" id="cd05300">
    <property type="entry name" value="2-Hacid_dh_1"/>
    <property type="match status" value="1"/>
</dbReference>
<accession>A0A857JEH0</accession>
<dbReference type="InterPro" id="IPR006139">
    <property type="entry name" value="D-isomer_2_OHA_DH_cat_dom"/>
</dbReference>